<dbReference type="Proteomes" id="UP000318186">
    <property type="component" value="Unassembled WGS sequence"/>
</dbReference>
<name>A0A561UXC2_9ACTN</name>
<proteinExistence type="predicted"/>
<sequence length="141" mass="15824">MLFRNNAWLAERLSDATDGVFQSFAHPSLSEGSGRANAPFIVCELRENTLDNHAVLQAVVQEEIERRRLNVVYGNSFGFRTTRFDLIVPRKSEGNALFKVAAGALGGPSLNQFCDVLRDIASYPSMAKLQERYKMNAVKWK</sequence>
<evidence type="ECO:0000313" key="2">
    <source>
        <dbReference type="Proteomes" id="UP000318186"/>
    </source>
</evidence>
<accession>A0A561UXC2</accession>
<comment type="caution">
    <text evidence="1">The sequence shown here is derived from an EMBL/GenBank/DDBJ whole genome shotgun (WGS) entry which is preliminary data.</text>
</comment>
<dbReference type="EMBL" id="VIWW01000001">
    <property type="protein sequence ID" value="TWG04015.1"/>
    <property type="molecule type" value="Genomic_DNA"/>
</dbReference>
<organism evidence="1 2">
    <name type="scientific">Streptomyces brevispora</name>
    <dbReference type="NCBI Taxonomy" id="887462"/>
    <lineage>
        <taxon>Bacteria</taxon>
        <taxon>Bacillati</taxon>
        <taxon>Actinomycetota</taxon>
        <taxon>Actinomycetes</taxon>
        <taxon>Kitasatosporales</taxon>
        <taxon>Streptomycetaceae</taxon>
        <taxon>Streptomyces</taxon>
    </lineage>
</organism>
<dbReference type="AlphaFoldDB" id="A0A561UXC2"/>
<reference evidence="1 2" key="1">
    <citation type="submission" date="2019-06" db="EMBL/GenBank/DDBJ databases">
        <title>Sequencing the genomes of 1000 actinobacteria strains.</title>
        <authorList>
            <person name="Klenk H.-P."/>
        </authorList>
    </citation>
    <scope>NUCLEOTIDE SEQUENCE [LARGE SCALE GENOMIC DNA]</scope>
    <source>
        <strain evidence="1 2">DSM 42059</strain>
    </source>
</reference>
<gene>
    <name evidence="1" type="ORF">FHX80_112456</name>
</gene>
<evidence type="ECO:0000313" key="1">
    <source>
        <dbReference type="EMBL" id="TWG04015.1"/>
    </source>
</evidence>
<dbReference type="RefSeq" id="WP_145764237.1">
    <property type="nucleotide sequence ID" value="NZ_VIWW01000001.1"/>
</dbReference>
<protein>
    <submittedName>
        <fullName evidence="1">Uncharacterized protein</fullName>
    </submittedName>
</protein>